<evidence type="ECO:0000313" key="1">
    <source>
        <dbReference type="EMBL" id="KAF2024895.1"/>
    </source>
</evidence>
<sequence length="73" mass="8045">MSHDQQVQVFDVTNSRWYTQTAAGDVPRSRRGFCSGIVWTKDLSLYNSYIFGGILQDGTAVGDTNILSLPTST</sequence>
<dbReference type="SUPFAM" id="SSF50965">
    <property type="entry name" value="Galactose oxidase, central domain"/>
    <property type="match status" value="1"/>
</dbReference>
<dbReference type="Proteomes" id="UP000799777">
    <property type="component" value="Unassembled WGS sequence"/>
</dbReference>
<dbReference type="EMBL" id="ML978281">
    <property type="protein sequence ID" value="KAF2024895.1"/>
    <property type="molecule type" value="Genomic_DNA"/>
</dbReference>
<dbReference type="AlphaFoldDB" id="A0A9P4GZL7"/>
<dbReference type="InterPro" id="IPR011043">
    <property type="entry name" value="Gal_Oxase/kelch_b-propeller"/>
</dbReference>
<keyword evidence="2" id="KW-1185">Reference proteome</keyword>
<reference evidence="1" key="1">
    <citation type="journal article" date="2020" name="Stud. Mycol.">
        <title>101 Dothideomycetes genomes: a test case for predicting lifestyles and emergence of pathogens.</title>
        <authorList>
            <person name="Haridas S."/>
            <person name="Albert R."/>
            <person name="Binder M."/>
            <person name="Bloem J."/>
            <person name="Labutti K."/>
            <person name="Salamov A."/>
            <person name="Andreopoulos B."/>
            <person name="Baker S."/>
            <person name="Barry K."/>
            <person name="Bills G."/>
            <person name="Bluhm B."/>
            <person name="Cannon C."/>
            <person name="Castanera R."/>
            <person name="Culley D."/>
            <person name="Daum C."/>
            <person name="Ezra D."/>
            <person name="Gonzalez J."/>
            <person name="Henrissat B."/>
            <person name="Kuo A."/>
            <person name="Liang C."/>
            <person name="Lipzen A."/>
            <person name="Lutzoni F."/>
            <person name="Magnuson J."/>
            <person name="Mondo S."/>
            <person name="Nolan M."/>
            <person name="Ohm R."/>
            <person name="Pangilinan J."/>
            <person name="Park H.-J."/>
            <person name="Ramirez L."/>
            <person name="Alfaro M."/>
            <person name="Sun H."/>
            <person name="Tritt A."/>
            <person name="Yoshinaga Y."/>
            <person name="Zwiers L.-H."/>
            <person name="Turgeon B."/>
            <person name="Goodwin S."/>
            <person name="Spatafora J."/>
            <person name="Crous P."/>
            <person name="Grigoriev I."/>
        </authorList>
    </citation>
    <scope>NUCLEOTIDE SEQUENCE</scope>
    <source>
        <strain evidence="1">CBS 110217</strain>
    </source>
</reference>
<accession>A0A9P4GZL7</accession>
<protein>
    <submittedName>
        <fullName evidence="1">Uncharacterized protein</fullName>
    </submittedName>
</protein>
<proteinExistence type="predicted"/>
<comment type="caution">
    <text evidence="1">The sequence shown here is derived from an EMBL/GenBank/DDBJ whole genome shotgun (WGS) entry which is preliminary data.</text>
</comment>
<gene>
    <name evidence="1" type="ORF">EK21DRAFT_117357</name>
</gene>
<dbReference type="OrthoDB" id="10251809at2759"/>
<name>A0A9P4GZL7_9PLEO</name>
<evidence type="ECO:0000313" key="2">
    <source>
        <dbReference type="Proteomes" id="UP000799777"/>
    </source>
</evidence>
<organism evidence="1 2">
    <name type="scientific">Setomelanomma holmii</name>
    <dbReference type="NCBI Taxonomy" id="210430"/>
    <lineage>
        <taxon>Eukaryota</taxon>
        <taxon>Fungi</taxon>
        <taxon>Dikarya</taxon>
        <taxon>Ascomycota</taxon>
        <taxon>Pezizomycotina</taxon>
        <taxon>Dothideomycetes</taxon>
        <taxon>Pleosporomycetidae</taxon>
        <taxon>Pleosporales</taxon>
        <taxon>Pleosporineae</taxon>
        <taxon>Phaeosphaeriaceae</taxon>
        <taxon>Setomelanomma</taxon>
    </lineage>
</organism>